<comment type="subcellular location">
    <subcellularLocation>
        <location evidence="1 8">Membrane</location>
        <topology evidence="1 8">Multi-pass membrane protein</topology>
    </subcellularLocation>
</comment>
<dbReference type="PANTHER" id="PTHR31942">
    <property type="entry name" value="MLO-LIKE PROTEIN 1"/>
    <property type="match status" value="1"/>
</dbReference>
<dbReference type="Pfam" id="PF03094">
    <property type="entry name" value="Mlo"/>
    <property type="match status" value="1"/>
</dbReference>
<comment type="similarity">
    <text evidence="2 8">Belongs to the MLO family.</text>
</comment>
<reference evidence="10 11" key="1">
    <citation type="submission" date="2024-01" db="EMBL/GenBank/DDBJ databases">
        <title>Genome assemblies of Stephania.</title>
        <authorList>
            <person name="Yang L."/>
        </authorList>
    </citation>
    <scope>NUCLEOTIDE SEQUENCE [LARGE SCALE GENOMIC DNA]</scope>
    <source>
        <strain evidence="10">YNDBR</strain>
        <tissue evidence="10">Leaf</tissue>
    </source>
</reference>
<keyword evidence="8" id="KW-0112">Calmodulin-binding</keyword>
<evidence type="ECO:0000256" key="2">
    <source>
        <dbReference type="ARBA" id="ARBA00006574"/>
    </source>
</evidence>
<evidence type="ECO:0000256" key="9">
    <source>
        <dbReference type="SAM" id="MobiDB-lite"/>
    </source>
</evidence>
<keyword evidence="6 8" id="KW-0472">Membrane</keyword>
<keyword evidence="5 8" id="KW-1133">Transmembrane helix</keyword>
<name>A0AAP0KGD1_9MAGN</name>
<keyword evidence="3 8" id="KW-0812">Transmembrane</keyword>
<dbReference type="EMBL" id="JBBNAF010000004">
    <property type="protein sequence ID" value="KAK9150812.1"/>
    <property type="molecule type" value="Genomic_DNA"/>
</dbReference>
<feature type="compositionally biased region" description="Basic residues" evidence="9">
    <location>
        <begin position="30"/>
        <end position="40"/>
    </location>
</feature>
<dbReference type="Proteomes" id="UP001420932">
    <property type="component" value="Unassembled WGS sequence"/>
</dbReference>
<proteinExistence type="inferred from homology"/>
<comment type="domain">
    <text evidence="8">The C-terminus contains a calmodulin-binding domain, which binds calmodulin in a calcium-dependent fashion.</text>
</comment>
<evidence type="ECO:0000256" key="3">
    <source>
        <dbReference type="ARBA" id="ARBA00022692"/>
    </source>
</evidence>
<dbReference type="GO" id="GO:0016020">
    <property type="term" value="C:membrane"/>
    <property type="evidence" value="ECO:0007669"/>
    <property type="project" value="UniProtKB-SubCell"/>
</dbReference>
<dbReference type="GO" id="GO:0006952">
    <property type="term" value="P:defense response"/>
    <property type="evidence" value="ECO:0007669"/>
    <property type="project" value="UniProtKB-KW"/>
</dbReference>
<organism evidence="10 11">
    <name type="scientific">Stephania yunnanensis</name>
    <dbReference type="NCBI Taxonomy" id="152371"/>
    <lineage>
        <taxon>Eukaryota</taxon>
        <taxon>Viridiplantae</taxon>
        <taxon>Streptophyta</taxon>
        <taxon>Embryophyta</taxon>
        <taxon>Tracheophyta</taxon>
        <taxon>Spermatophyta</taxon>
        <taxon>Magnoliopsida</taxon>
        <taxon>Ranunculales</taxon>
        <taxon>Menispermaceae</taxon>
        <taxon>Menispermoideae</taxon>
        <taxon>Cissampelideae</taxon>
        <taxon>Stephania</taxon>
    </lineage>
</organism>
<dbReference type="GO" id="GO:0005516">
    <property type="term" value="F:calmodulin binding"/>
    <property type="evidence" value="ECO:0007669"/>
    <property type="project" value="UniProtKB-KW"/>
</dbReference>
<feature type="region of interest" description="Disordered" evidence="9">
    <location>
        <begin position="1"/>
        <end position="64"/>
    </location>
</feature>
<keyword evidence="7 8" id="KW-0568">Pathogenesis-related protein</keyword>
<feature type="compositionally biased region" description="Basic and acidic residues" evidence="9">
    <location>
        <begin position="252"/>
        <end position="268"/>
    </location>
</feature>
<sequence>MASACAQRAKTRNERGGGETLATAPEEKIVKRHRRRRARRRCDPRCRGRPRALQRKERAGGVAVDDDVDGGRRRRWWWCVGKLLVAGIQKRIGTKRYIGFTLARRIKDLEAQTLVDNDTREGLGKFLEVANSIQRRSHYEFMQDYKVHLKHLDGHIKEVPYFRLPANELVDVIPPSCYRCGCEYFKWLDPELTDRATIVINGLLRKLDRMKSEKRLARERARAARERKRRWSDRERARAASQGESASGDGVTGREREQQQWRDRERARAASQGESASGEPGRERERRWSNRERARAAKERQGESERATGRDARKKTTQGRIRLGGLRKGREIKTILLLVGTKLELVIMEMAQQIQDRTTVVKRAPTVEPSNKLFWFNRPEWILLLIHFTLFQGYKSHMLGMLKNDRHKEIGSASEDIVNS</sequence>
<comment type="caution">
    <text evidence="10">The sequence shown here is derived from an EMBL/GenBank/DDBJ whole genome shotgun (WGS) entry which is preliminary data.</text>
</comment>
<evidence type="ECO:0000256" key="8">
    <source>
        <dbReference type="RuleBase" id="RU280816"/>
    </source>
</evidence>
<evidence type="ECO:0000256" key="5">
    <source>
        <dbReference type="ARBA" id="ARBA00022989"/>
    </source>
</evidence>
<feature type="compositionally biased region" description="Basic and acidic residues" evidence="9">
    <location>
        <begin position="280"/>
        <end position="311"/>
    </location>
</feature>
<evidence type="ECO:0000256" key="7">
    <source>
        <dbReference type="ARBA" id="ARBA00023265"/>
    </source>
</evidence>
<keyword evidence="11" id="KW-1185">Reference proteome</keyword>
<dbReference type="InterPro" id="IPR004326">
    <property type="entry name" value="Mlo"/>
</dbReference>
<evidence type="ECO:0000256" key="1">
    <source>
        <dbReference type="ARBA" id="ARBA00004141"/>
    </source>
</evidence>
<protein>
    <recommendedName>
        <fullName evidence="8">MLO-like protein</fullName>
    </recommendedName>
</protein>
<evidence type="ECO:0000313" key="10">
    <source>
        <dbReference type="EMBL" id="KAK9150812.1"/>
    </source>
</evidence>
<evidence type="ECO:0000256" key="4">
    <source>
        <dbReference type="ARBA" id="ARBA00022821"/>
    </source>
</evidence>
<gene>
    <name evidence="8" type="primary">MLO</name>
    <name evidence="10" type="ORF">Syun_009121</name>
</gene>
<feature type="region of interest" description="Disordered" evidence="9">
    <location>
        <begin position="218"/>
        <end position="318"/>
    </location>
</feature>
<dbReference type="AlphaFoldDB" id="A0AAP0KGD1"/>
<evidence type="ECO:0000313" key="11">
    <source>
        <dbReference type="Proteomes" id="UP001420932"/>
    </source>
</evidence>
<accession>A0AAP0KGD1</accession>
<comment type="function">
    <text evidence="8">May be involved in modulation of pathogen defense and leaf cell death.</text>
</comment>
<keyword evidence="4 8" id="KW-0611">Plant defense</keyword>
<dbReference type="PANTHER" id="PTHR31942:SF82">
    <property type="entry name" value="MLO PROTEIN HOMOLOG 1"/>
    <property type="match status" value="1"/>
</dbReference>
<evidence type="ECO:0000256" key="6">
    <source>
        <dbReference type="ARBA" id="ARBA00023136"/>
    </source>
</evidence>